<organism evidence="2 3">
    <name type="scientific">Kluyvera genomosp. 2</name>
    <dbReference type="NCBI Taxonomy" id="2774054"/>
    <lineage>
        <taxon>Bacteria</taxon>
        <taxon>Pseudomonadati</taxon>
        <taxon>Pseudomonadota</taxon>
        <taxon>Gammaproteobacteria</taxon>
        <taxon>Enterobacterales</taxon>
        <taxon>Enterobacteriaceae</taxon>
        <taxon>Kluyvera</taxon>
    </lineage>
</organism>
<dbReference type="InterPro" id="IPR001543">
    <property type="entry name" value="FliN-like_C"/>
</dbReference>
<dbReference type="RefSeq" id="WP_106924879.1">
    <property type="nucleotide sequence ID" value="NZ_CABMMU010000003.1"/>
</dbReference>
<dbReference type="InterPro" id="IPR036429">
    <property type="entry name" value="SpoA-like_sf"/>
</dbReference>
<evidence type="ECO:0000259" key="1">
    <source>
        <dbReference type="Pfam" id="PF01052"/>
    </source>
</evidence>
<name>A0A2T2Y5E7_9ENTR</name>
<sequence length="294" mass="33252">MYSASHRIRIHQQDSLPDLVKLDVSKLGRPWHKLPKLMNDSFDILDARLSIYFLKKLRVNAALESMTFAIDQHYKNAQIFSTPYGNIAFVIDRILLLNILHDYYGLSKDSSHIEPDESLPITKTEERLKSKLGQELTSLIICKETFGEDLDIKVDYSTVINQWAWCITFTLEGYSHGSFSVLLDSPHIDQMLAALRAPDNSARGVEKSVSLSPAQIERLFDSLPLKLDGRLASLNLTVAQVADIKPGDIIPIAINDPLPVFIGKEQIFEATIAEDRSKLFLCDIHDKTIEKPYE</sequence>
<protein>
    <submittedName>
        <fullName evidence="2">Flagellar motor switch protein FliM</fullName>
    </submittedName>
</protein>
<dbReference type="Proteomes" id="UP000240892">
    <property type="component" value="Unassembled WGS sequence"/>
</dbReference>
<proteinExistence type="predicted"/>
<evidence type="ECO:0000313" key="3">
    <source>
        <dbReference type="Proteomes" id="UP000240892"/>
    </source>
</evidence>
<reference evidence="2 3" key="1">
    <citation type="submission" date="2018-03" db="EMBL/GenBank/DDBJ databases">
        <title>First report of an OXA-48+CTX-M-M-producing Kluyvera ascorbata clone recovered from patients admitted in a University Hospital in Madrid, Spain.</title>
        <authorList>
            <person name="Hernandez-Garcia M."/>
            <person name="Leon-Sampedro R."/>
            <person name="Perez-Viso B."/>
            <person name="Morosini M.I."/>
            <person name="Lopez-Fresnena N."/>
            <person name="Coque T.M."/>
            <person name="Bonten M."/>
            <person name="Malhotra-Kumar S."/>
            <person name="Ruiz-Garbajosa P."/>
            <person name="Canton R."/>
        </authorList>
    </citation>
    <scope>NUCLEOTIDE SEQUENCE [LARGE SCALE GENOMIC DNA]</scope>
    <source>
        <strain evidence="2 3">KA2</strain>
    </source>
</reference>
<keyword evidence="2" id="KW-0966">Cell projection</keyword>
<dbReference type="EMBL" id="PYHO01000003">
    <property type="protein sequence ID" value="PSR47668.1"/>
    <property type="molecule type" value="Genomic_DNA"/>
</dbReference>
<dbReference type="AlphaFoldDB" id="A0A2T2Y5E7"/>
<accession>A0A2T2Y5E7</accession>
<feature type="domain" description="Flagellar motor switch protein FliN-like C-terminal" evidence="1">
    <location>
        <begin position="221"/>
        <end position="274"/>
    </location>
</feature>
<dbReference type="SUPFAM" id="SSF101801">
    <property type="entry name" value="Surface presentation of antigens (SPOA)"/>
    <property type="match status" value="1"/>
</dbReference>
<keyword evidence="2" id="KW-0969">Cilium</keyword>
<keyword evidence="3" id="KW-1185">Reference proteome</keyword>
<evidence type="ECO:0000313" key="2">
    <source>
        <dbReference type="EMBL" id="PSR47668.1"/>
    </source>
</evidence>
<gene>
    <name evidence="2" type="ORF">C8256_04905</name>
</gene>
<keyword evidence="2" id="KW-0282">Flagellum</keyword>
<dbReference type="Pfam" id="PF01052">
    <property type="entry name" value="FliMN_C"/>
    <property type="match status" value="1"/>
</dbReference>
<comment type="caution">
    <text evidence="2">The sequence shown here is derived from an EMBL/GenBank/DDBJ whole genome shotgun (WGS) entry which is preliminary data.</text>
</comment>